<keyword evidence="4" id="KW-0342">GTP-binding</keyword>
<dbReference type="GO" id="GO:0005525">
    <property type="term" value="F:GTP binding"/>
    <property type="evidence" value="ECO:0007669"/>
    <property type="project" value="UniProtKB-KW"/>
</dbReference>
<dbReference type="InterPro" id="IPR030385">
    <property type="entry name" value="G_IRG_dom"/>
</dbReference>
<dbReference type="SUPFAM" id="SSF52540">
    <property type="entry name" value="P-loop containing nucleoside triphosphate hydrolases"/>
    <property type="match status" value="1"/>
</dbReference>
<keyword evidence="7" id="KW-1185">Reference proteome</keyword>
<dbReference type="GO" id="GO:0016787">
    <property type="term" value="F:hydrolase activity"/>
    <property type="evidence" value="ECO:0007669"/>
    <property type="project" value="UniProtKB-KW"/>
</dbReference>
<accession>A0A401Q1D9</accession>
<evidence type="ECO:0000313" key="6">
    <source>
        <dbReference type="EMBL" id="GCB79123.1"/>
    </source>
</evidence>
<dbReference type="STRING" id="75743.A0A401Q1D9"/>
<evidence type="ECO:0000256" key="2">
    <source>
        <dbReference type="ARBA" id="ARBA00022741"/>
    </source>
</evidence>
<keyword evidence="3" id="KW-0378">Hydrolase</keyword>
<proteinExistence type="inferred from homology"/>
<evidence type="ECO:0000256" key="4">
    <source>
        <dbReference type="ARBA" id="ARBA00023134"/>
    </source>
</evidence>
<protein>
    <recommendedName>
        <fullName evidence="5">IRG-type G domain-containing protein</fullName>
    </recommendedName>
</protein>
<dbReference type="FunFam" id="3.40.50.300:FF:000541">
    <property type="entry name" value="Immunity related GTPase M"/>
    <property type="match status" value="1"/>
</dbReference>
<dbReference type="PANTHER" id="PTHR32341:SF10">
    <property type="entry name" value="INTERFERON-INDUCIBLE GTPASE 5"/>
    <property type="match status" value="1"/>
</dbReference>
<feature type="domain" description="IRG-type G" evidence="5">
    <location>
        <begin position="36"/>
        <end position="208"/>
    </location>
</feature>
<dbReference type="PROSITE" id="PS51716">
    <property type="entry name" value="G_IRG"/>
    <property type="match status" value="1"/>
</dbReference>
<dbReference type="InterPro" id="IPR027417">
    <property type="entry name" value="P-loop_NTPase"/>
</dbReference>
<evidence type="ECO:0000259" key="5">
    <source>
        <dbReference type="PROSITE" id="PS51716"/>
    </source>
</evidence>
<dbReference type="InterPro" id="IPR051515">
    <property type="entry name" value="IRG"/>
</dbReference>
<comment type="similarity">
    <text evidence="1">Belongs to the TRAFAC class dynamin-like GTPase superfamily. IRG family.</text>
</comment>
<name>A0A401Q1D9_SCYTO</name>
<keyword evidence="2" id="KW-0547">Nucleotide-binding</keyword>
<evidence type="ECO:0000256" key="3">
    <source>
        <dbReference type="ARBA" id="ARBA00022801"/>
    </source>
</evidence>
<comment type="caution">
    <text evidence="6">The sequence shown here is derived from an EMBL/GenBank/DDBJ whole genome shotgun (WGS) entry which is preliminary data.</text>
</comment>
<dbReference type="Pfam" id="PF05049">
    <property type="entry name" value="IIGP"/>
    <property type="match status" value="1"/>
</dbReference>
<evidence type="ECO:0000256" key="1">
    <source>
        <dbReference type="ARBA" id="ARBA00005429"/>
    </source>
</evidence>
<dbReference type="PANTHER" id="PTHR32341">
    <property type="entry name" value="INTERFERON-INDUCIBLE GTPASE"/>
    <property type="match status" value="1"/>
</dbReference>
<dbReference type="OrthoDB" id="422720at2759"/>
<dbReference type="GO" id="GO:0016020">
    <property type="term" value="C:membrane"/>
    <property type="evidence" value="ECO:0007669"/>
    <property type="project" value="InterPro"/>
</dbReference>
<reference evidence="6 7" key="1">
    <citation type="journal article" date="2018" name="Nat. Ecol. Evol.">
        <title>Shark genomes provide insights into elasmobranch evolution and the origin of vertebrates.</title>
        <authorList>
            <person name="Hara Y"/>
            <person name="Yamaguchi K"/>
            <person name="Onimaru K"/>
            <person name="Kadota M"/>
            <person name="Koyanagi M"/>
            <person name="Keeley SD"/>
            <person name="Tatsumi K"/>
            <person name="Tanaka K"/>
            <person name="Motone F"/>
            <person name="Kageyama Y"/>
            <person name="Nozu R"/>
            <person name="Adachi N"/>
            <person name="Nishimura O"/>
            <person name="Nakagawa R"/>
            <person name="Tanegashima C"/>
            <person name="Kiyatake I"/>
            <person name="Matsumoto R"/>
            <person name="Murakumo K"/>
            <person name="Nishida K"/>
            <person name="Terakita A"/>
            <person name="Kuratani S"/>
            <person name="Sato K"/>
            <person name="Hyodo S Kuraku.S."/>
        </authorList>
    </citation>
    <scope>NUCLEOTIDE SEQUENCE [LARGE SCALE GENOMIC DNA]</scope>
</reference>
<sequence>MAGVAEQSNIVSLLSNGYLSAAAEQLVSYFTNSQSTTVHIAVMGKSGSGKSAFINALRGVNDNDTEAAPTRQKETTTEPRMYKYPNKDTVTISELPGLASSQHLDFNCYDFFIILSSGHFKKKHFLLAIEIQKKNKKCYFVRAKVDRDLNCKRWKKCYNENQTLEKLRNDCVVSLRKGVIESPQVFLISSWNLQKFDFGKMLEVLEGDLPDLKRRAFLLALPNFTVSIIEKKKAVIVDEIWKVSGLSAAAAVVPIPGLSIACDISLLAFTVSSYRTHFGLDEDSLRRLAKRVGKTTEQLRSGVSSTLGQQVSNDIIKEMLINTSGMKLLLSRVLKYLPFAGQVAAAVVSYNTINTMLNTAVEEMAEDAKRLLAKSLLVE</sequence>
<dbReference type="OMA" id="YNTINTM"/>
<dbReference type="AlphaFoldDB" id="A0A401Q1D9"/>
<dbReference type="Proteomes" id="UP000288216">
    <property type="component" value="Unassembled WGS sequence"/>
</dbReference>
<organism evidence="6 7">
    <name type="scientific">Scyliorhinus torazame</name>
    <name type="common">Cloudy catshark</name>
    <name type="synonym">Catulus torazame</name>
    <dbReference type="NCBI Taxonomy" id="75743"/>
    <lineage>
        <taxon>Eukaryota</taxon>
        <taxon>Metazoa</taxon>
        <taxon>Chordata</taxon>
        <taxon>Craniata</taxon>
        <taxon>Vertebrata</taxon>
        <taxon>Chondrichthyes</taxon>
        <taxon>Elasmobranchii</taxon>
        <taxon>Galeomorphii</taxon>
        <taxon>Galeoidea</taxon>
        <taxon>Carcharhiniformes</taxon>
        <taxon>Scyliorhinidae</taxon>
        <taxon>Scyliorhinus</taxon>
    </lineage>
</organism>
<dbReference type="EMBL" id="BFAA01018536">
    <property type="protein sequence ID" value="GCB79123.1"/>
    <property type="molecule type" value="Genomic_DNA"/>
</dbReference>
<dbReference type="Gene3D" id="3.40.50.300">
    <property type="entry name" value="P-loop containing nucleotide triphosphate hydrolases"/>
    <property type="match status" value="1"/>
</dbReference>
<evidence type="ECO:0000313" key="7">
    <source>
        <dbReference type="Proteomes" id="UP000288216"/>
    </source>
</evidence>
<gene>
    <name evidence="6" type="ORF">scyTo_0021267</name>
</gene>
<dbReference type="InterPro" id="IPR007743">
    <property type="entry name" value="Immunity-related_GTPase-like"/>
</dbReference>